<accession>A0A4S4EER0</accession>
<organism evidence="1 2">
    <name type="scientific">Camellia sinensis var. sinensis</name>
    <name type="common">China tea</name>
    <dbReference type="NCBI Taxonomy" id="542762"/>
    <lineage>
        <taxon>Eukaryota</taxon>
        <taxon>Viridiplantae</taxon>
        <taxon>Streptophyta</taxon>
        <taxon>Embryophyta</taxon>
        <taxon>Tracheophyta</taxon>
        <taxon>Spermatophyta</taxon>
        <taxon>Magnoliopsida</taxon>
        <taxon>eudicotyledons</taxon>
        <taxon>Gunneridae</taxon>
        <taxon>Pentapetalae</taxon>
        <taxon>asterids</taxon>
        <taxon>Ericales</taxon>
        <taxon>Theaceae</taxon>
        <taxon>Camellia</taxon>
    </lineage>
</organism>
<evidence type="ECO:0000313" key="2">
    <source>
        <dbReference type="Proteomes" id="UP000306102"/>
    </source>
</evidence>
<gene>
    <name evidence="1" type="ORF">TEA_009218</name>
</gene>
<dbReference type="AlphaFoldDB" id="A0A4S4EER0"/>
<dbReference type="EMBL" id="SDRB02005489">
    <property type="protein sequence ID" value="THG14235.1"/>
    <property type="molecule type" value="Genomic_DNA"/>
</dbReference>
<proteinExistence type="predicted"/>
<sequence>MKRLKPVNTMHQRSVTVRCAIPTVGFLGLTRGVSSTSKVSRFKLSDTHTQRLTLRLNPLGTVNHRDSLPLDLDSSTGNGPALMLWPKKQLTTLRREVLGGPLSEEEVAAFVEWFRHNDCSQQINLVKVSDVVPYVNFLLGRAFEEVEVVKKEDLDQ</sequence>
<protein>
    <submittedName>
        <fullName evidence="1">Uncharacterized protein</fullName>
    </submittedName>
</protein>
<reference evidence="1 2" key="1">
    <citation type="journal article" date="2018" name="Proc. Natl. Acad. Sci. U.S.A.">
        <title>Draft genome sequence of Camellia sinensis var. sinensis provides insights into the evolution of the tea genome and tea quality.</title>
        <authorList>
            <person name="Wei C."/>
            <person name="Yang H."/>
            <person name="Wang S."/>
            <person name="Zhao J."/>
            <person name="Liu C."/>
            <person name="Gao L."/>
            <person name="Xia E."/>
            <person name="Lu Y."/>
            <person name="Tai Y."/>
            <person name="She G."/>
            <person name="Sun J."/>
            <person name="Cao H."/>
            <person name="Tong W."/>
            <person name="Gao Q."/>
            <person name="Li Y."/>
            <person name="Deng W."/>
            <person name="Jiang X."/>
            <person name="Wang W."/>
            <person name="Chen Q."/>
            <person name="Zhang S."/>
            <person name="Li H."/>
            <person name="Wu J."/>
            <person name="Wang P."/>
            <person name="Li P."/>
            <person name="Shi C."/>
            <person name="Zheng F."/>
            <person name="Jian J."/>
            <person name="Huang B."/>
            <person name="Shan D."/>
            <person name="Shi M."/>
            <person name="Fang C."/>
            <person name="Yue Y."/>
            <person name="Li F."/>
            <person name="Li D."/>
            <person name="Wei S."/>
            <person name="Han B."/>
            <person name="Jiang C."/>
            <person name="Yin Y."/>
            <person name="Xia T."/>
            <person name="Zhang Z."/>
            <person name="Bennetzen J.L."/>
            <person name="Zhao S."/>
            <person name="Wan X."/>
        </authorList>
    </citation>
    <scope>NUCLEOTIDE SEQUENCE [LARGE SCALE GENOMIC DNA]</scope>
    <source>
        <strain evidence="2">cv. Shuchazao</strain>
        <tissue evidence="1">Leaf</tissue>
    </source>
</reference>
<dbReference type="Proteomes" id="UP000306102">
    <property type="component" value="Unassembled WGS sequence"/>
</dbReference>
<keyword evidence="2" id="KW-1185">Reference proteome</keyword>
<comment type="caution">
    <text evidence="1">The sequence shown here is derived from an EMBL/GenBank/DDBJ whole genome shotgun (WGS) entry which is preliminary data.</text>
</comment>
<name>A0A4S4EER0_CAMSN</name>
<evidence type="ECO:0000313" key="1">
    <source>
        <dbReference type="EMBL" id="THG14235.1"/>
    </source>
</evidence>